<dbReference type="AlphaFoldDB" id="A0AAE0YBK7"/>
<gene>
    <name evidence="1" type="ORF">RRG08_039672</name>
</gene>
<reference evidence="1" key="1">
    <citation type="journal article" date="2023" name="G3 (Bethesda)">
        <title>A reference genome for the long-term kleptoplast-retaining sea slug Elysia crispata morphotype clarki.</title>
        <authorList>
            <person name="Eastman K.E."/>
            <person name="Pendleton A.L."/>
            <person name="Shaikh M.A."/>
            <person name="Suttiyut T."/>
            <person name="Ogas R."/>
            <person name="Tomko P."/>
            <person name="Gavelis G."/>
            <person name="Widhalm J.R."/>
            <person name="Wisecaver J.H."/>
        </authorList>
    </citation>
    <scope>NUCLEOTIDE SEQUENCE</scope>
    <source>
        <strain evidence="1">ECLA1</strain>
    </source>
</reference>
<accession>A0AAE0YBK7</accession>
<organism evidence="1 2">
    <name type="scientific">Elysia crispata</name>
    <name type="common">lettuce slug</name>
    <dbReference type="NCBI Taxonomy" id="231223"/>
    <lineage>
        <taxon>Eukaryota</taxon>
        <taxon>Metazoa</taxon>
        <taxon>Spiralia</taxon>
        <taxon>Lophotrochozoa</taxon>
        <taxon>Mollusca</taxon>
        <taxon>Gastropoda</taxon>
        <taxon>Heterobranchia</taxon>
        <taxon>Euthyneura</taxon>
        <taxon>Panpulmonata</taxon>
        <taxon>Sacoglossa</taxon>
        <taxon>Placobranchoidea</taxon>
        <taxon>Plakobranchidae</taxon>
        <taxon>Elysia</taxon>
    </lineage>
</organism>
<keyword evidence="2" id="KW-1185">Reference proteome</keyword>
<evidence type="ECO:0000313" key="2">
    <source>
        <dbReference type="Proteomes" id="UP001283361"/>
    </source>
</evidence>
<protein>
    <submittedName>
        <fullName evidence="1">Uncharacterized protein</fullName>
    </submittedName>
</protein>
<proteinExistence type="predicted"/>
<comment type="caution">
    <text evidence="1">The sequence shown here is derived from an EMBL/GenBank/DDBJ whole genome shotgun (WGS) entry which is preliminary data.</text>
</comment>
<evidence type="ECO:0000313" key="1">
    <source>
        <dbReference type="EMBL" id="KAK3738261.1"/>
    </source>
</evidence>
<sequence length="76" mass="8267">MMTDCCNDFNVSIDMQYCCALRCAIISSSTLQNKALAELGEKIDFCLSHLFQATDAVALSKDQTMNLSGALQLVTP</sequence>
<dbReference type="Proteomes" id="UP001283361">
    <property type="component" value="Unassembled WGS sequence"/>
</dbReference>
<dbReference type="EMBL" id="JAWDGP010006599">
    <property type="protein sequence ID" value="KAK3738261.1"/>
    <property type="molecule type" value="Genomic_DNA"/>
</dbReference>
<name>A0AAE0YBK7_9GAST</name>